<dbReference type="EMBL" id="BJTZ01000001">
    <property type="protein sequence ID" value="GEK11967.1"/>
    <property type="molecule type" value="Genomic_DNA"/>
</dbReference>
<dbReference type="AlphaFoldDB" id="A0A510UBN7"/>
<accession>A0A510UBN7</accession>
<gene>
    <name evidence="1" type="ORF">AFI02nite_00030</name>
</gene>
<evidence type="ECO:0000313" key="1">
    <source>
        <dbReference type="EMBL" id="GEK11967.1"/>
    </source>
</evidence>
<comment type="caution">
    <text evidence="1">The sequence shown here is derived from an EMBL/GenBank/DDBJ whole genome shotgun (WGS) entry which is preliminary data.</text>
</comment>
<name>A0A510UBN7_ALIFS</name>
<protein>
    <submittedName>
        <fullName evidence="1">Uncharacterized protein</fullName>
    </submittedName>
</protein>
<sequence>MQSNGRNGQKQQGVDCYGKQKFSKGWTGIQCKRKETYPESILTYGQILKEVEEAKAFKPALEHLIIATTYRRCSALQEKVRELSDDLTSKGYFSVVVSFWDDIEGLLNKNTVVAKEYYKDYYSELSEEERKLFLIKNPTKINLTNVKLKKWLGVPDEFLTFNLTNVGEMPALSCSLRIFKSNEHDIDFKKHSTNSHCFIDNLKIDKDSDVDYPLILMSELIEQLRDDLTNYEVVGVGLSSNIPEAITEEAMQKSFNEVKHLESYHINHSWRTFPLFVKYKYSSPFGSVTEVVTGVYIYLKSL</sequence>
<dbReference type="Proteomes" id="UP000321787">
    <property type="component" value="Unassembled WGS sequence"/>
</dbReference>
<evidence type="ECO:0000313" key="2">
    <source>
        <dbReference type="Proteomes" id="UP000321787"/>
    </source>
</evidence>
<organism evidence="1 2">
    <name type="scientific">Aliivibrio fischeri</name>
    <name type="common">Vibrio fischeri</name>
    <dbReference type="NCBI Taxonomy" id="668"/>
    <lineage>
        <taxon>Bacteria</taxon>
        <taxon>Pseudomonadati</taxon>
        <taxon>Pseudomonadota</taxon>
        <taxon>Gammaproteobacteria</taxon>
        <taxon>Vibrionales</taxon>
        <taxon>Vibrionaceae</taxon>
        <taxon>Aliivibrio</taxon>
    </lineage>
</organism>
<proteinExistence type="predicted"/>
<reference evidence="1 2" key="1">
    <citation type="submission" date="2019-07" db="EMBL/GenBank/DDBJ databases">
        <title>Whole genome shotgun sequence of Aliivibrio fischeri NBRC 101058.</title>
        <authorList>
            <person name="Hosoyama A."/>
            <person name="Uohara A."/>
            <person name="Ohji S."/>
            <person name="Ichikawa N."/>
        </authorList>
    </citation>
    <scope>NUCLEOTIDE SEQUENCE [LARGE SCALE GENOMIC DNA]</scope>
    <source>
        <strain evidence="1 2">NBRC 101058</strain>
    </source>
</reference>